<reference evidence="1" key="2">
    <citation type="journal article" date="2015" name="Data Brief">
        <title>Shoot transcriptome of the giant reed, Arundo donax.</title>
        <authorList>
            <person name="Barrero R.A."/>
            <person name="Guerrero F.D."/>
            <person name="Moolhuijzen P."/>
            <person name="Goolsby J.A."/>
            <person name="Tidwell J."/>
            <person name="Bellgard S.E."/>
            <person name="Bellgard M.I."/>
        </authorList>
    </citation>
    <scope>NUCLEOTIDE SEQUENCE</scope>
    <source>
        <tissue evidence="1">Shoot tissue taken approximately 20 cm above the soil surface</tissue>
    </source>
</reference>
<dbReference type="AlphaFoldDB" id="A0A0A9G5H7"/>
<evidence type="ECO:0000313" key="1">
    <source>
        <dbReference type="EMBL" id="JAE18704.1"/>
    </source>
</evidence>
<accession>A0A0A9G5H7</accession>
<proteinExistence type="predicted"/>
<protein>
    <submittedName>
        <fullName evidence="1">Uncharacterized protein</fullName>
    </submittedName>
</protein>
<reference evidence="1" key="1">
    <citation type="submission" date="2014-09" db="EMBL/GenBank/DDBJ databases">
        <authorList>
            <person name="Magalhaes I.L.F."/>
            <person name="Oliveira U."/>
            <person name="Santos F.R."/>
            <person name="Vidigal T.H.D.A."/>
            <person name="Brescovit A.D."/>
            <person name="Santos A.J."/>
        </authorList>
    </citation>
    <scope>NUCLEOTIDE SEQUENCE</scope>
    <source>
        <tissue evidence="1">Shoot tissue taken approximately 20 cm above the soil surface</tissue>
    </source>
</reference>
<name>A0A0A9G5H7_ARUDO</name>
<dbReference type="EMBL" id="GBRH01179192">
    <property type="protein sequence ID" value="JAE18704.1"/>
    <property type="molecule type" value="Transcribed_RNA"/>
</dbReference>
<sequence length="33" mass="3576">MTSVSLTRLPIASSSNDCSPTGRSFTIRISDFK</sequence>
<organism evidence="1">
    <name type="scientific">Arundo donax</name>
    <name type="common">Giant reed</name>
    <name type="synonym">Donax arundinaceus</name>
    <dbReference type="NCBI Taxonomy" id="35708"/>
    <lineage>
        <taxon>Eukaryota</taxon>
        <taxon>Viridiplantae</taxon>
        <taxon>Streptophyta</taxon>
        <taxon>Embryophyta</taxon>
        <taxon>Tracheophyta</taxon>
        <taxon>Spermatophyta</taxon>
        <taxon>Magnoliopsida</taxon>
        <taxon>Liliopsida</taxon>
        <taxon>Poales</taxon>
        <taxon>Poaceae</taxon>
        <taxon>PACMAD clade</taxon>
        <taxon>Arundinoideae</taxon>
        <taxon>Arundineae</taxon>
        <taxon>Arundo</taxon>
    </lineage>
</organism>